<keyword evidence="4" id="KW-0804">Transcription</keyword>
<dbReference type="SUPFAM" id="SSF46689">
    <property type="entry name" value="Homeodomain-like"/>
    <property type="match status" value="1"/>
</dbReference>
<sequence length="202" mass="21764">MTPARRRPTRPETRSKVLAAAQRVFAERGIDAASVDEVAAAAGLTKGAVYSSFRSKNELVLALMEEYVADRLQESVDALDARHDAGEGLLAVGARLVAAMRTDPTWQRLLIAYAVRADRDPELRAALRDRRRRLRAALASAIDRVARHHALELPFGPDEAAMVVLALSNGFAVEDALDPGAVPPDLFGRVLAALATRPDPPG</sequence>
<comment type="caution">
    <text evidence="5">The sequence shown here is derived from an EMBL/GenBank/DDBJ whole genome shotgun (WGS) entry which is preliminary data.</text>
</comment>
<evidence type="ECO:0000256" key="4">
    <source>
        <dbReference type="ARBA" id="ARBA00023163"/>
    </source>
</evidence>
<keyword evidence="3" id="KW-0238">DNA-binding</keyword>
<proteinExistence type="predicted"/>
<dbReference type="InterPro" id="IPR009057">
    <property type="entry name" value="Homeodomain-like_sf"/>
</dbReference>
<dbReference type="Proteomes" id="UP000249915">
    <property type="component" value="Unassembled WGS sequence"/>
</dbReference>
<gene>
    <name evidence="5" type="ORF">BAY60_15810</name>
</gene>
<dbReference type="SUPFAM" id="SSF48498">
    <property type="entry name" value="Tetracyclin repressor-like, C-terminal domain"/>
    <property type="match status" value="1"/>
</dbReference>
<dbReference type="PRINTS" id="PR00455">
    <property type="entry name" value="HTHTETR"/>
</dbReference>
<dbReference type="Pfam" id="PF13977">
    <property type="entry name" value="TetR_C_6"/>
    <property type="match status" value="1"/>
</dbReference>
<keyword evidence="6" id="KW-1185">Reference proteome</keyword>
<dbReference type="GO" id="GO:0003677">
    <property type="term" value="F:DNA binding"/>
    <property type="evidence" value="ECO:0007669"/>
    <property type="project" value="UniProtKB-UniRule"/>
</dbReference>
<name>A0A2V4B3W1_9PSEU</name>
<dbReference type="PROSITE" id="PS50977">
    <property type="entry name" value="HTH_TETR_2"/>
    <property type="match status" value="1"/>
</dbReference>
<evidence type="ECO:0000313" key="5">
    <source>
        <dbReference type="EMBL" id="PXY27835.1"/>
    </source>
</evidence>
<dbReference type="AlphaFoldDB" id="A0A2V4B3W1"/>
<keyword evidence="2" id="KW-0805">Transcription regulation</keyword>
<reference evidence="5 6" key="1">
    <citation type="submission" date="2016-07" db="EMBL/GenBank/DDBJ databases">
        <title>Draft genome sequence of Prauserella muralis DSM 45305, isolated from a mould-covered wall in an indoor environment.</title>
        <authorList>
            <person name="Ruckert C."/>
            <person name="Albersmeier A."/>
            <person name="Jiang C.-L."/>
            <person name="Jiang Y."/>
            <person name="Kalinowski J."/>
            <person name="Schneider O."/>
            <person name="Winkler A."/>
            <person name="Zotchev S.B."/>
        </authorList>
    </citation>
    <scope>NUCLEOTIDE SEQUENCE [LARGE SCALE GENOMIC DNA]</scope>
    <source>
        <strain evidence="5 6">DSM 45305</strain>
    </source>
</reference>
<dbReference type="InterPro" id="IPR001647">
    <property type="entry name" value="HTH_TetR"/>
</dbReference>
<evidence type="ECO:0000256" key="3">
    <source>
        <dbReference type="ARBA" id="ARBA00023125"/>
    </source>
</evidence>
<dbReference type="EMBL" id="MASW01000002">
    <property type="protein sequence ID" value="PXY27835.1"/>
    <property type="molecule type" value="Genomic_DNA"/>
</dbReference>
<dbReference type="PANTHER" id="PTHR47506">
    <property type="entry name" value="TRANSCRIPTIONAL REGULATORY PROTEIN"/>
    <property type="match status" value="1"/>
</dbReference>
<evidence type="ECO:0000313" key="6">
    <source>
        <dbReference type="Proteomes" id="UP000249915"/>
    </source>
</evidence>
<keyword evidence="1" id="KW-0678">Repressor</keyword>
<evidence type="ECO:0000256" key="2">
    <source>
        <dbReference type="ARBA" id="ARBA00023015"/>
    </source>
</evidence>
<dbReference type="PANTHER" id="PTHR47506:SF1">
    <property type="entry name" value="HTH-TYPE TRANSCRIPTIONAL REGULATOR YJDC"/>
    <property type="match status" value="1"/>
</dbReference>
<dbReference type="InterPro" id="IPR036271">
    <property type="entry name" value="Tet_transcr_reg_TetR-rel_C_sf"/>
</dbReference>
<organism evidence="5 6">
    <name type="scientific">Prauserella muralis</name>
    <dbReference type="NCBI Taxonomy" id="588067"/>
    <lineage>
        <taxon>Bacteria</taxon>
        <taxon>Bacillati</taxon>
        <taxon>Actinomycetota</taxon>
        <taxon>Actinomycetes</taxon>
        <taxon>Pseudonocardiales</taxon>
        <taxon>Pseudonocardiaceae</taxon>
        <taxon>Prauserella</taxon>
    </lineage>
</organism>
<dbReference type="Gene3D" id="1.10.357.10">
    <property type="entry name" value="Tetracycline Repressor, domain 2"/>
    <property type="match status" value="1"/>
</dbReference>
<dbReference type="InterPro" id="IPR039538">
    <property type="entry name" value="BetI_C"/>
</dbReference>
<dbReference type="Pfam" id="PF00440">
    <property type="entry name" value="TetR_N"/>
    <property type="match status" value="1"/>
</dbReference>
<protein>
    <submittedName>
        <fullName evidence="5">Uncharacterized protein</fullName>
    </submittedName>
</protein>
<evidence type="ECO:0000256" key="1">
    <source>
        <dbReference type="ARBA" id="ARBA00022491"/>
    </source>
</evidence>
<dbReference type="OrthoDB" id="7252896at2"/>
<accession>A0A2V4B3W1</accession>